<evidence type="ECO:0000256" key="1">
    <source>
        <dbReference type="ARBA" id="ARBA00022598"/>
    </source>
</evidence>
<accession>M1LQL7</accession>
<dbReference type="GO" id="GO:0005524">
    <property type="term" value="F:ATP binding"/>
    <property type="evidence" value="ECO:0007669"/>
    <property type="project" value="UniProtKB-KW"/>
</dbReference>
<dbReference type="InterPro" id="IPR032875">
    <property type="entry name" value="Succ_CoA_lig_flav_dom"/>
</dbReference>
<dbReference type="CDD" id="cd04301">
    <property type="entry name" value="NAT_SF"/>
    <property type="match status" value="1"/>
</dbReference>
<keyword evidence="2" id="KW-0547">Nucleotide-binding</keyword>
<keyword evidence="3" id="KW-0067">ATP-binding</keyword>
<dbReference type="SUPFAM" id="SSF55729">
    <property type="entry name" value="Acyl-CoA N-acyltransferases (Nat)"/>
    <property type="match status" value="1"/>
</dbReference>
<dbReference type="PROSITE" id="PS51186">
    <property type="entry name" value="GNAT"/>
    <property type="match status" value="1"/>
</dbReference>
<feature type="domain" description="N-acetyltransferase" evidence="4">
    <location>
        <begin position="646"/>
        <end position="812"/>
    </location>
</feature>
<dbReference type="EMBL" id="CP003804">
    <property type="protein sequence ID" value="AGF47892.1"/>
    <property type="molecule type" value="Genomic_DNA"/>
</dbReference>
<dbReference type="eggNOG" id="COG0456">
    <property type="taxonomic scope" value="Bacteria"/>
</dbReference>
<reference evidence="5 6" key="1">
    <citation type="journal article" date="2013" name="Genome Biol. Evol.">
        <title>Genome evolution and phylogenomic analysis of candidatus kinetoplastibacterium, the betaproteobacterial endosymbionts of strigomonas and angomonas.</title>
        <authorList>
            <person name="Alves J.M."/>
            <person name="Serrano M.G."/>
            <person name="Maia da Silva F."/>
            <person name="Voegtly L.J."/>
            <person name="Matveyev A.V."/>
            <person name="Teixeira M.M."/>
            <person name="Camargo E.P."/>
            <person name="Buck G.A."/>
        </authorList>
    </citation>
    <scope>NUCLEOTIDE SEQUENCE [LARGE SCALE GENOMIC DNA]</scope>
    <source>
        <strain evidence="5 6">TCC036E</strain>
    </source>
</reference>
<dbReference type="SUPFAM" id="SSF52210">
    <property type="entry name" value="Succinyl-CoA synthetase domains"/>
    <property type="match status" value="2"/>
</dbReference>
<dbReference type="PATRIC" id="fig|1208918.3.peg.592"/>
<dbReference type="InterPro" id="IPR016102">
    <property type="entry name" value="Succinyl-CoA_synth-like"/>
</dbReference>
<dbReference type="eggNOG" id="COG1042">
    <property type="taxonomic scope" value="Bacteria"/>
</dbReference>
<sequence length="813" mass="92439">MSRHFLTYLFEPRSILLVIDSQVKIKISIPNVVKKILHVNYSTILGFHLEENSFEELDSERVDLAVVCTSRNLISEALNFISLFRPISLIILHCPVYDRFDDKSIFFCKKWAIDHQCELLGPESSGIQRPHSLLNISLHNHMSKSGKVALITQSRSIAASVMDWAEDVNVGFSLIASVGKKDSLSISKILDYLVWDIHTDSIVLYLEDITGIAREFISALRALARVKPVIVLKAGQDDYRSDLVFSAVMRRAGAVRVQYFIHLFSALKVLSYPNKIYGRNIVLLSNGSGPPQLASDMMNRASILTKANLSIETLQYLECFIEKDDIKENVIIVYKPITSEIIYKIINALLIDKRVDGILILLTPDFSLDSFTVTKSLAEITSKTKKPVITCLMGDAEMRPLRALLNSVGTYAFRTPESSAYAMGVLAEHHYNQQMLLQVQPSVPFYLSGHIEEGQKLIKRAILKKSLFLDRKEIESLYSLFNINFSRKTNVNQEVGPISIKVWSDIVFGPVISLHGGTSNDFSYQENIGIDIPPLNNFLANLLIERSGVYKNNTKPTIEKEVFSNLQHILVQISELVSEFPEIDSLSIKDFFVGKDYLRSLDTEILLRSNILSNISYKEINYPHMAIHPYPVDLIKKITLKNKISCTIRPIRPEDAEILQGFIRGLSDKTRYMRFISAMKELTPKMLAHYTQIDYHRELALVVVTSEKKQYKNNDNYVITENMIGFVHYLYNEDGIGAEYALVVGDEWQRLGIGKHLMSYILQIARARGLDYINGYVLKNNKPMLTLLEKLGFSNIQDKEDASMRLVKFNLKQ</sequence>
<protein>
    <submittedName>
        <fullName evidence="5">ADP forming acetyl coenzyme A synthetase</fullName>
    </submittedName>
</protein>
<dbReference type="Proteomes" id="UP000011686">
    <property type="component" value="Chromosome"/>
</dbReference>
<evidence type="ECO:0000313" key="6">
    <source>
        <dbReference type="Proteomes" id="UP000011686"/>
    </source>
</evidence>
<dbReference type="InterPro" id="IPR051538">
    <property type="entry name" value="Acyl-CoA_Synth/Transferase"/>
</dbReference>
<keyword evidence="1" id="KW-0436">Ligase</keyword>
<dbReference type="STRING" id="1208918.CDEE_0043"/>
<proteinExistence type="predicted"/>
<evidence type="ECO:0000259" key="4">
    <source>
        <dbReference type="PROSITE" id="PS51186"/>
    </source>
</evidence>
<dbReference type="Pfam" id="PF00583">
    <property type="entry name" value="Acetyltransf_1"/>
    <property type="match status" value="1"/>
</dbReference>
<dbReference type="PANTHER" id="PTHR43334">
    <property type="entry name" value="ACETATE--COA LIGASE [ADP-FORMING]"/>
    <property type="match status" value="1"/>
</dbReference>
<dbReference type="Gene3D" id="3.30.470.20">
    <property type="entry name" value="ATP-grasp fold, B domain"/>
    <property type="match status" value="1"/>
</dbReference>
<keyword evidence="6" id="KW-1185">Reference proteome</keyword>
<organism evidence="5 6">
    <name type="scientific">Candidatus Kinetoplastidibacterium crithidiae TCC036E</name>
    <dbReference type="NCBI Taxonomy" id="1208918"/>
    <lineage>
        <taxon>Bacteria</taxon>
        <taxon>Pseudomonadati</taxon>
        <taxon>Pseudomonadota</taxon>
        <taxon>Betaproteobacteria</taxon>
        <taxon>Candidatus Kinetoplastidibacterium</taxon>
    </lineage>
</organism>
<dbReference type="KEGG" id="kct:CDEE_0043"/>
<gene>
    <name evidence="5" type="ORF">CDEE_0043</name>
</gene>
<dbReference type="Gene3D" id="3.40.630.30">
    <property type="match status" value="1"/>
</dbReference>
<dbReference type="RefSeq" id="WP_015389169.1">
    <property type="nucleotide sequence ID" value="NC_020283.1"/>
</dbReference>
<dbReference type="Pfam" id="PF13607">
    <property type="entry name" value="Succ_CoA_lig"/>
    <property type="match status" value="1"/>
</dbReference>
<dbReference type="Pfam" id="PF13549">
    <property type="entry name" value="ATP-grasp_5"/>
    <property type="match status" value="1"/>
</dbReference>
<evidence type="ECO:0000256" key="3">
    <source>
        <dbReference type="ARBA" id="ARBA00022840"/>
    </source>
</evidence>
<dbReference type="InterPro" id="IPR016181">
    <property type="entry name" value="Acyl_CoA_acyltransferase"/>
</dbReference>
<dbReference type="AlphaFoldDB" id="M1LQL7"/>
<dbReference type="GO" id="GO:0016747">
    <property type="term" value="F:acyltransferase activity, transferring groups other than amino-acyl groups"/>
    <property type="evidence" value="ECO:0007669"/>
    <property type="project" value="InterPro"/>
</dbReference>
<dbReference type="Gene3D" id="3.40.50.261">
    <property type="entry name" value="Succinyl-CoA synthetase domains"/>
    <property type="match status" value="2"/>
</dbReference>
<name>M1LQL7_9PROT</name>
<dbReference type="GO" id="GO:0016874">
    <property type="term" value="F:ligase activity"/>
    <property type="evidence" value="ECO:0007669"/>
    <property type="project" value="UniProtKB-KW"/>
</dbReference>
<evidence type="ECO:0000256" key="2">
    <source>
        <dbReference type="ARBA" id="ARBA00022741"/>
    </source>
</evidence>
<dbReference type="PANTHER" id="PTHR43334:SF1">
    <property type="entry name" value="3-HYDROXYPROPIONATE--COA LIGASE [ADP-FORMING]"/>
    <property type="match status" value="1"/>
</dbReference>
<dbReference type="InterPro" id="IPR000182">
    <property type="entry name" value="GNAT_dom"/>
</dbReference>
<evidence type="ECO:0000313" key="5">
    <source>
        <dbReference type="EMBL" id="AGF47892.1"/>
    </source>
</evidence>
<dbReference type="HOGENOM" id="CLU_007415_0_2_4"/>